<dbReference type="InterPro" id="IPR036249">
    <property type="entry name" value="Thioredoxin-like_sf"/>
</dbReference>
<gene>
    <name evidence="5" type="ORF">DFJ67_1825</name>
</gene>
<dbReference type="GO" id="GO:0003677">
    <property type="term" value="F:DNA binding"/>
    <property type="evidence" value="ECO:0007669"/>
    <property type="project" value="UniProtKB-KW"/>
</dbReference>
<dbReference type="RefSeq" id="WP_170215770.1">
    <property type="nucleotide sequence ID" value="NZ_BONB01000135.1"/>
</dbReference>
<proteinExistence type="predicted"/>
<accession>A0A3D9ZHD4</accession>
<dbReference type="PRINTS" id="PR00040">
    <property type="entry name" value="HTHMERR"/>
</dbReference>
<dbReference type="Proteomes" id="UP000256913">
    <property type="component" value="Unassembled WGS sequence"/>
</dbReference>
<dbReference type="EMBL" id="QUMQ01000001">
    <property type="protein sequence ID" value="REF95862.1"/>
    <property type="molecule type" value="Genomic_DNA"/>
</dbReference>
<dbReference type="SUPFAM" id="SSF46955">
    <property type="entry name" value="Putative DNA-binding domain"/>
    <property type="match status" value="1"/>
</dbReference>
<evidence type="ECO:0000313" key="5">
    <source>
        <dbReference type="EMBL" id="REF95862.1"/>
    </source>
</evidence>
<feature type="domain" description="HTH merR-type" evidence="4">
    <location>
        <begin position="1"/>
        <end position="68"/>
    </location>
</feature>
<comment type="caution">
    <text evidence="5">The sequence shown here is derived from an EMBL/GenBank/DDBJ whole genome shotgun (WGS) entry which is preliminary data.</text>
</comment>
<evidence type="ECO:0000313" key="6">
    <source>
        <dbReference type="Proteomes" id="UP000256913"/>
    </source>
</evidence>
<keyword evidence="6" id="KW-1185">Reference proteome</keyword>
<keyword evidence="2 5" id="KW-0238">DNA-binding</keyword>
<dbReference type="InterPro" id="IPR047057">
    <property type="entry name" value="MerR_fam"/>
</dbReference>
<dbReference type="SUPFAM" id="SSF52833">
    <property type="entry name" value="Thioredoxin-like"/>
    <property type="match status" value="1"/>
</dbReference>
<dbReference type="Gene3D" id="1.10.1660.10">
    <property type="match status" value="1"/>
</dbReference>
<dbReference type="PANTHER" id="PTHR30204:SF94">
    <property type="entry name" value="HEAVY METAL-DEPENDENT TRANSCRIPTIONAL REGULATOR HI_0293-RELATED"/>
    <property type="match status" value="1"/>
</dbReference>
<evidence type="ECO:0000259" key="4">
    <source>
        <dbReference type="PROSITE" id="PS50937"/>
    </source>
</evidence>
<dbReference type="PROSITE" id="PS50937">
    <property type="entry name" value="HTH_MERR_2"/>
    <property type="match status" value="1"/>
</dbReference>
<sequence length="311" mass="33483">MRVGELARQTGTTIRALRYYESVGLVVPRRLGNGYREYDPIAVRLVDQIRELMALGLSVEETRPFVESIAAGADDADVCAAALATYRSTITGLQERIGKLTAQRDALDARLDAVAGRVVTAGPAAVADPGNLIGRALPALVFYATDGRPVDLGALGPGRSVIFVYPLTGRPGVDLPNSLLEVPGALGDAEPATWFRDHHAELRTAGAARVYGLSAQSTGYQRELAHRLRLPYPLIPDPRLTLAAAFGLPTFTAGDMTLYERLTLVVADGVVSHVFHPIPSPASHALEVMRWLTQQRATAGDEGSRWRRRAS</sequence>
<dbReference type="CDD" id="cd03017">
    <property type="entry name" value="PRX_BCP"/>
    <property type="match status" value="1"/>
</dbReference>
<dbReference type="InterPro" id="IPR009061">
    <property type="entry name" value="DNA-bd_dom_put_sf"/>
</dbReference>
<dbReference type="Pfam" id="PF08534">
    <property type="entry name" value="Redoxin"/>
    <property type="match status" value="1"/>
</dbReference>
<dbReference type="Pfam" id="PF13411">
    <property type="entry name" value="MerR_1"/>
    <property type="match status" value="1"/>
</dbReference>
<dbReference type="Gene3D" id="3.40.30.10">
    <property type="entry name" value="Glutaredoxin"/>
    <property type="match status" value="1"/>
</dbReference>
<dbReference type="InterPro" id="IPR013740">
    <property type="entry name" value="Redoxin"/>
</dbReference>
<evidence type="ECO:0000256" key="3">
    <source>
        <dbReference type="ARBA" id="ARBA00023163"/>
    </source>
</evidence>
<organism evidence="5 6">
    <name type="scientific">Asanoa ferruginea</name>
    <dbReference type="NCBI Taxonomy" id="53367"/>
    <lineage>
        <taxon>Bacteria</taxon>
        <taxon>Bacillati</taxon>
        <taxon>Actinomycetota</taxon>
        <taxon>Actinomycetes</taxon>
        <taxon>Micromonosporales</taxon>
        <taxon>Micromonosporaceae</taxon>
        <taxon>Asanoa</taxon>
    </lineage>
</organism>
<reference evidence="5 6" key="1">
    <citation type="submission" date="2018-08" db="EMBL/GenBank/DDBJ databases">
        <title>Sequencing the genomes of 1000 actinobacteria strains.</title>
        <authorList>
            <person name="Klenk H.-P."/>
        </authorList>
    </citation>
    <scope>NUCLEOTIDE SEQUENCE [LARGE SCALE GENOMIC DNA]</scope>
    <source>
        <strain evidence="5 6">DSM 44099</strain>
    </source>
</reference>
<dbReference type="InterPro" id="IPR000551">
    <property type="entry name" value="MerR-type_HTH_dom"/>
</dbReference>
<keyword evidence="1" id="KW-0805">Transcription regulation</keyword>
<evidence type="ECO:0000256" key="1">
    <source>
        <dbReference type="ARBA" id="ARBA00023015"/>
    </source>
</evidence>
<dbReference type="PANTHER" id="PTHR30204">
    <property type="entry name" value="REDOX-CYCLING DRUG-SENSING TRANSCRIPTIONAL ACTIVATOR SOXR"/>
    <property type="match status" value="1"/>
</dbReference>
<dbReference type="SMART" id="SM00422">
    <property type="entry name" value="HTH_MERR"/>
    <property type="match status" value="1"/>
</dbReference>
<evidence type="ECO:0000256" key="2">
    <source>
        <dbReference type="ARBA" id="ARBA00023125"/>
    </source>
</evidence>
<protein>
    <submittedName>
        <fullName evidence="5">DNA-binding transcriptional MerR regulator</fullName>
    </submittedName>
</protein>
<dbReference type="GO" id="GO:0003700">
    <property type="term" value="F:DNA-binding transcription factor activity"/>
    <property type="evidence" value="ECO:0007669"/>
    <property type="project" value="InterPro"/>
</dbReference>
<dbReference type="AlphaFoldDB" id="A0A3D9ZHD4"/>
<dbReference type="GO" id="GO:0016491">
    <property type="term" value="F:oxidoreductase activity"/>
    <property type="evidence" value="ECO:0007669"/>
    <property type="project" value="InterPro"/>
</dbReference>
<keyword evidence="3" id="KW-0804">Transcription</keyword>
<name>A0A3D9ZHD4_9ACTN</name>